<organism evidence="8 9">
    <name type="scientific">Pristionchus fissidentatus</name>
    <dbReference type="NCBI Taxonomy" id="1538716"/>
    <lineage>
        <taxon>Eukaryota</taxon>
        <taxon>Metazoa</taxon>
        <taxon>Ecdysozoa</taxon>
        <taxon>Nematoda</taxon>
        <taxon>Chromadorea</taxon>
        <taxon>Rhabditida</taxon>
        <taxon>Rhabditina</taxon>
        <taxon>Diplogasteromorpha</taxon>
        <taxon>Diplogasteroidea</taxon>
        <taxon>Neodiplogasteridae</taxon>
        <taxon>Pristionchus</taxon>
    </lineage>
</organism>
<evidence type="ECO:0000256" key="1">
    <source>
        <dbReference type="ARBA" id="ARBA00004141"/>
    </source>
</evidence>
<evidence type="ECO:0000256" key="3">
    <source>
        <dbReference type="ARBA" id="ARBA00022692"/>
    </source>
</evidence>
<dbReference type="EMBL" id="BTSY01000001">
    <property type="protein sequence ID" value="GMT10004.1"/>
    <property type="molecule type" value="Genomic_DNA"/>
</dbReference>
<evidence type="ECO:0000313" key="8">
    <source>
        <dbReference type="EMBL" id="GMT10004.1"/>
    </source>
</evidence>
<comment type="subcellular location">
    <subcellularLocation>
        <location evidence="1 6">Membrane</location>
        <topology evidence="1 6">Multi-pass membrane protein</topology>
    </subcellularLocation>
</comment>
<dbReference type="InterPro" id="IPR004345">
    <property type="entry name" value="TB2_DP1_HVA22"/>
</dbReference>
<evidence type="ECO:0000256" key="5">
    <source>
        <dbReference type="ARBA" id="ARBA00023136"/>
    </source>
</evidence>
<dbReference type="Pfam" id="PF03134">
    <property type="entry name" value="TB2_DP1_HVA22"/>
    <property type="match status" value="1"/>
</dbReference>
<comment type="caution">
    <text evidence="8">The sequence shown here is derived from an EMBL/GenBank/DDBJ whole genome shotgun (WGS) entry which is preliminary data.</text>
</comment>
<evidence type="ECO:0000256" key="6">
    <source>
        <dbReference type="RuleBase" id="RU362006"/>
    </source>
</evidence>
<keyword evidence="9" id="KW-1185">Reference proteome</keyword>
<sequence>FLLRCVSTVVGAFMPAFYTFKTLAKPNQRAQVYWLKYWAVFGAAMAVECALDFCLISYIIPGYEVARLLFLLYAVNPVTNGAQSLYDNLLKPVFVKHEKRIDAARKEVTASITDRASGMISSAGQILFSATVNRFAAVAAGPAMPQMVNAYNLRQAAPDSHPIIYEIKDEPLDWDEYEDDVEITKVVEPKKRNGRSAQKASVVEFEEQEEEEVEMVDSDESSGDVEFVPAPARGKSSGRGRGRGRGKGKKN</sequence>
<evidence type="ECO:0000256" key="4">
    <source>
        <dbReference type="ARBA" id="ARBA00022989"/>
    </source>
</evidence>
<feature type="region of interest" description="Disordered" evidence="7">
    <location>
        <begin position="191"/>
        <end position="251"/>
    </location>
</feature>
<name>A0AAV5UUJ6_9BILA</name>
<keyword evidence="4 6" id="KW-1133">Transmembrane helix</keyword>
<accession>A0AAV5UUJ6</accession>
<reference evidence="8" key="1">
    <citation type="submission" date="2023-10" db="EMBL/GenBank/DDBJ databases">
        <title>Genome assembly of Pristionchus species.</title>
        <authorList>
            <person name="Yoshida K."/>
            <person name="Sommer R.J."/>
        </authorList>
    </citation>
    <scope>NUCLEOTIDE SEQUENCE</scope>
    <source>
        <strain evidence="8">RS5133</strain>
    </source>
</reference>
<dbReference type="Proteomes" id="UP001432322">
    <property type="component" value="Unassembled WGS sequence"/>
</dbReference>
<keyword evidence="5 6" id="KW-0472">Membrane</keyword>
<gene>
    <name evidence="8" type="ORF">PFISCL1PPCAC_1301</name>
</gene>
<feature type="transmembrane region" description="Helical" evidence="6">
    <location>
        <begin position="37"/>
        <end position="60"/>
    </location>
</feature>
<comment type="caution">
    <text evidence="6">Lacks conserved residue(s) required for the propagation of feature annotation.</text>
</comment>
<proteinExistence type="inferred from homology"/>
<feature type="compositionally biased region" description="Basic residues" evidence="7">
    <location>
        <begin position="236"/>
        <end position="251"/>
    </location>
</feature>
<comment type="similarity">
    <text evidence="2 6">Belongs to the DP1 family.</text>
</comment>
<dbReference type="PANTHER" id="PTHR12300">
    <property type="entry name" value="HVA22-LIKE PROTEINS"/>
    <property type="match status" value="1"/>
</dbReference>
<dbReference type="PANTHER" id="PTHR12300:SF161">
    <property type="entry name" value="RECEPTOR EXPRESSION-ENHANCING PROTEIN"/>
    <property type="match status" value="1"/>
</dbReference>
<feature type="compositionally biased region" description="Acidic residues" evidence="7">
    <location>
        <begin position="204"/>
        <end position="223"/>
    </location>
</feature>
<evidence type="ECO:0000256" key="7">
    <source>
        <dbReference type="SAM" id="MobiDB-lite"/>
    </source>
</evidence>
<keyword evidence="3 6" id="KW-0812">Transmembrane</keyword>
<dbReference type="GO" id="GO:0016020">
    <property type="term" value="C:membrane"/>
    <property type="evidence" value="ECO:0007669"/>
    <property type="project" value="UniProtKB-SubCell"/>
</dbReference>
<evidence type="ECO:0000313" key="9">
    <source>
        <dbReference type="Proteomes" id="UP001432322"/>
    </source>
</evidence>
<protein>
    <recommendedName>
        <fullName evidence="6">Receptor expression-enhancing protein</fullName>
    </recommendedName>
</protein>
<evidence type="ECO:0000256" key="2">
    <source>
        <dbReference type="ARBA" id="ARBA00008573"/>
    </source>
</evidence>
<dbReference type="AlphaFoldDB" id="A0AAV5UUJ6"/>
<feature type="non-terminal residue" evidence="8">
    <location>
        <position position="1"/>
    </location>
</feature>